<reference evidence="1" key="1">
    <citation type="submission" date="2023-03" db="EMBL/GenBank/DDBJ databases">
        <title>Massive genome expansion in bonnet fungi (Mycena s.s.) driven by repeated elements and novel gene families across ecological guilds.</title>
        <authorList>
            <consortium name="Lawrence Berkeley National Laboratory"/>
            <person name="Harder C.B."/>
            <person name="Miyauchi S."/>
            <person name="Viragh M."/>
            <person name="Kuo A."/>
            <person name="Thoen E."/>
            <person name="Andreopoulos B."/>
            <person name="Lu D."/>
            <person name="Skrede I."/>
            <person name="Drula E."/>
            <person name="Henrissat B."/>
            <person name="Morin E."/>
            <person name="Kohler A."/>
            <person name="Barry K."/>
            <person name="LaButti K."/>
            <person name="Morin E."/>
            <person name="Salamov A."/>
            <person name="Lipzen A."/>
            <person name="Mereny Z."/>
            <person name="Hegedus B."/>
            <person name="Baldrian P."/>
            <person name="Stursova M."/>
            <person name="Weitz H."/>
            <person name="Taylor A."/>
            <person name="Grigoriev I.V."/>
            <person name="Nagy L.G."/>
            <person name="Martin F."/>
            <person name="Kauserud H."/>
        </authorList>
    </citation>
    <scope>NUCLEOTIDE SEQUENCE</scope>
    <source>
        <strain evidence="1">9144</strain>
    </source>
</reference>
<keyword evidence="2" id="KW-1185">Reference proteome</keyword>
<dbReference type="AlphaFoldDB" id="A0AAD6UMG5"/>
<dbReference type="Proteomes" id="UP001219525">
    <property type="component" value="Unassembled WGS sequence"/>
</dbReference>
<proteinExistence type="predicted"/>
<accession>A0AAD6UMG5</accession>
<dbReference type="EMBL" id="JARJCW010000147">
    <property type="protein sequence ID" value="KAJ7190587.1"/>
    <property type="molecule type" value="Genomic_DNA"/>
</dbReference>
<protein>
    <submittedName>
        <fullName evidence="1">Uncharacterized protein</fullName>
    </submittedName>
</protein>
<sequence length="266" mass="28962">MARLHRQSDPTWLRAGIRMWNRCRHQLETSRSPAGFQRREGMGPPWIQFSWQPAREPDGHQVTPAESTVEMVQYTGGRGVQRQARVRVHARRVAGVGARGMSRVHARRVAGVGARGMSRVRARRARRVAGVGVRGVSWPVRVRVRAWRARRVGGCGWVSLGAACSGGCGCGVSRVQVRARRVAGVGARGMLRVTANKMMHAPRDLGIVPLLACWWYFDSSILVDNSPSLTELGLTSSSGLTALNGLTSCSRALTGLTSSSRGLMGF</sequence>
<evidence type="ECO:0000313" key="2">
    <source>
        <dbReference type="Proteomes" id="UP001219525"/>
    </source>
</evidence>
<comment type="caution">
    <text evidence="1">The sequence shown here is derived from an EMBL/GenBank/DDBJ whole genome shotgun (WGS) entry which is preliminary data.</text>
</comment>
<gene>
    <name evidence="1" type="ORF">GGX14DRAFT_604095</name>
</gene>
<organism evidence="1 2">
    <name type="scientific">Mycena pura</name>
    <dbReference type="NCBI Taxonomy" id="153505"/>
    <lineage>
        <taxon>Eukaryota</taxon>
        <taxon>Fungi</taxon>
        <taxon>Dikarya</taxon>
        <taxon>Basidiomycota</taxon>
        <taxon>Agaricomycotina</taxon>
        <taxon>Agaricomycetes</taxon>
        <taxon>Agaricomycetidae</taxon>
        <taxon>Agaricales</taxon>
        <taxon>Marasmiineae</taxon>
        <taxon>Mycenaceae</taxon>
        <taxon>Mycena</taxon>
    </lineage>
</organism>
<evidence type="ECO:0000313" key="1">
    <source>
        <dbReference type="EMBL" id="KAJ7190587.1"/>
    </source>
</evidence>
<name>A0AAD6UMG5_9AGAR</name>